<dbReference type="InterPro" id="IPR017853">
    <property type="entry name" value="GH"/>
</dbReference>
<name>A0A1T5LEN9_9BACT</name>
<dbReference type="Gene3D" id="3.20.20.80">
    <property type="entry name" value="Glycosidases"/>
    <property type="match status" value="1"/>
</dbReference>
<proteinExistence type="predicted"/>
<dbReference type="AlphaFoldDB" id="A0A1T5LEN9"/>
<accession>A0A1T5LEN9</accession>
<dbReference type="STRING" id="688867.SAMN05660236_3085"/>
<dbReference type="OrthoDB" id="9255579at2"/>
<dbReference type="EMBL" id="FUZU01000002">
    <property type="protein sequence ID" value="SKC74506.1"/>
    <property type="molecule type" value="Genomic_DNA"/>
</dbReference>
<dbReference type="SUPFAM" id="SSF51445">
    <property type="entry name" value="(Trans)glycosidases"/>
    <property type="match status" value="1"/>
</dbReference>
<protein>
    <submittedName>
        <fullName evidence="2">Uncharacterized protein</fullName>
    </submittedName>
</protein>
<evidence type="ECO:0000313" key="2">
    <source>
        <dbReference type="EMBL" id="SKC74506.1"/>
    </source>
</evidence>
<feature type="chain" id="PRO_5012843626" evidence="1">
    <location>
        <begin position="27"/>
        <end position="378"/>
    </location>
</feature>
<feature type="signal peptide" evidence="1">
    <location>
        <begin position="1"/>
        <end position="26"/>
    </location>
</feature>
<dbReference type="PROSITE" id="PS51257">
    <property type="entry name" value="PROKAR_LIPOPROTEIN"/>
    <property type="match status" value="1"/>
</dbReference>
<organism evidence="2 3">
    <name type="scientific">Ohtaekwangia koreensis</name>
    <dbReference type="NCBI Taxonomy" id="688867"/>
    <lineage>
        <taxon>Bacteria</taxon>
        <taxon>Pseudomonadati</taxon>
        <taxon>Bacteroidota</taxon>
        <taxon>Cytophagia</taxon>
        <taxon>Cytophagales</taxon>
        <taxon>Fulvivirgaceae</taxon>
        <taxon>Ohtaekwangia</taxon>
    </lineage>
</organism>
<dbReference type="Proteomes" id="UP000190961">
    <property type="component" value="Unassembled WGS sequence"/>
</dbReference>
<evidence type="ECO:0000313" key="3">
    <source>
        <dbReference type="Proteomes" id="UP000190961"/>
    </source>
</evidence>
<reference evidence="2 3" key="1">
    <citation type="submission" date="2017-02" db="EMBL/GenBank/DDBJ databases">
        <authorList>
            <person name="Peterson S.W."/>
        </authorList>
    </citation>
    <scope>NUCLEOTIDE SEQUENCE [LARGE SCALE GENOMIC DNA]</scope>
    <source>
        <strain evidence="2 3">DSM 25262</strain>
    </source>
</reference>
<dbReference type="RefSeq" id="WP_079687639.1">
    <property type="nucleotide sequence ID" value="NZ_FUZU01000002.1"/>
</dbReference>
<keyword evidence="1" id="KW-0732">Signal</keyword>
<sequence>MRKKRKSLIRHIALLLFAIATLVACEKDDQQQSRNFHMGFTPFPYESSVDAANFTYARLSEDADIINHHFDNGVPWTEAFSGDDFTESIMGDWNFRKSQTKASHKIYLSVTPINFTRTGLASYRGEQDNMTLPSPWDTYSFNSIEVKTAYLNYCKRIIDFFNPDYFNMAIEANLLYVNNPARWSEYMELHQYIYSALKASYPSLPIFCSVSGAYLLEGFINNNDHVQQRLAVLQLLEYSDLYSLSFYSYLTTYLGNPYPANTFDALFNLSDKPLAIAETGYAAQTFSIDIGSGLIKIESDQDKQEKYIRDLLTACMKRETKFVINFVVRDYDQLWAQIGSPNDISIAWRDTGLIDENGEPRKAYSTWKEFKSRKFILN</sequence>
<keyword evidence="3" id="KW-1185">Reference proteome</keyword>
<evidence type="ECO:0000256" key="1">
    <source>
        <dbReference type="SAM" id="SignalP"/>
    </source>
</evidence>
<gene>
    <name evidence="2" type="ORF">SAMN05660236_3085</name>
</gene>